<dbReference type="OrthoDB" id="4022836at2759"/>
<comment type="caution">
    <text evidence="1">The sequence shown here is derived from an EMBL/GenBank/DDBJ whole genome shotgun (WGS) entry which is preliminary data.</text>
</comment>
<dbReference type="Proteomes" id="UP001152885">
    <property type="component" value="Unassembled WGS sequence"/>
</dbReference>
<keyword evidence="2" id="KW-1185">Reference proteome</keyword>
<dbReference type="AlphaFoldDB" id="A0A9W4TVA8"/>
<sequence length="223" mass="26129">MSYINLVFGLNFDNYTIKYINSISEMNYKNISIIYKLINSTSIILHDSNLNLKTSNWKIISSSFPKSNSISFPLSNCLNQVYGSGGTIEFQKYTVTAFRNSIDFGLHLNIIFYYEKVAQVYELTKQVIIRSTYACNVQEGLIGQIWIRGMEIDEFDIDIHDIKIVNQWFWRKKNRKKKYNLKLWRKFKSVKLIKSNNYMISCITDDDILNCDGSRIPNDFTIV</sequence>
<evidence type="ECO:0000313" key="1">
    <source>
        <dbReference type="EMBL" id="CAI5757211.1"/>
    </source>
</evidence>
<gene>
    <name evidence="1" type="ORF">CANVERA_P1728</name>
</gene>
<name>A0A9W4TVA8_9ASCO</name>
<evidence type="ECO:0000313" key="2">
    <source>
        <dbReference type="Proteomes" id="UP001152885"/>
    </source>
</evidence>
<reference evidence="1" key="1">
    <citation type="submission" date="2022-12" db="EMBL/GenBank/DDBJ databases">
        <authorList>
            <person name="Brejova B."/>
        </authorList>
    </citation>
    <scope>NUCLEOTIDE SEQUENCE</scope>
</reference>
<proteinExistence type="predicted"/>
<protein>
    <submittedName>
        <fullName evidence="1">Uncharacterized protein</fullName>
    </submittedName>
</protein>
<dbReference type="EMBL" id="CANTUO010000001">
    <property type="protein sequence ID" value="CAI5757211.1"/>
    <property type="molecule type" value="Genomic_DNA"/>
</dbReference>
<accession>A0A9W4TVA8</accession>
<organism evidence="1 2">
    <name type="scientific">Candida verbasci</name>
    <dbReference type="NCBI Taxonomy" id="1227364"/>
    <lineage>
        <taxon>Eukaryota</taxon>
        <taxon>Fungi</taxon>
        <taxon>Dikarya</taxon>
        <taxon>Ascomycota</taxon>
        <taxon>Saccharomycotina</taxon>
        <taxon>Pichiomycetes</taxon>
        <taxon>Debaryomycetaceae</taxon>
        <taxon>Candida/Lodderomyces clade</taxon>
        <taxon>Candida</taxon>
    </lineage>
</organism>